<accession>A0AAD6CFD9</accession>
<organism evidence="2 3">
    <name type="scientific">Penicillium daleae</name>
    <dbReference type="NCBI Taxonomy" id="63821"/>
    <lineage>
        <taxon>Eukaryota</taxon>
        <taxon>Fungi</taxon>
        <taxon>Dikarya</taxon>
        <taxon>Ascomycota</taxon>
        <taxon>Pezizomycotina</taxon>
        <taxon>Eurotiomycetes</taxon>
        <taxon>Eurotiomycetidae</taxon>
        <taxon>Eurotiales</taxon>
        <taxon>Aspergillaceae</taxon>
        <taxon>Penicillium</taxon>
    </lineage>
</organism>
<dbReference type="GeneID" id="81593666"/>
<name>A0AAD6CFD9_9EURO</name>
<sequence length="197" mass="21723">MTLPTIVFIPGAWHTCEYYKHVISILTAKGFPTATVDLPSVGGISPMADDAAIQKVTSELASDGQKIILVMHSYGGIPGTEQRACSENTLDGRRDERGKCGKWSRDGKIFYDRATAIERFYHDFRKDESPTAWAMNLKAHSAASFSDPLTYAAHRDIPAIYLLCEQDKSLPLGIQELFVSYAEGKVTTRSCSRGTVQ</sequence>
<protein>
    <submittedName>
        <fullName evidence="2">Alpha/beta-hydrolase</fullName>
    </submittedName>
</protein>
<dbReference type="AlphaFoldDB" id="A0AAD6CFD9"/>
<dbReference type="RefSeq" id="XP_056771190.1">
    <property type="nucleotide sequence ID" value="XM_056903423.1"/>
</dbReference>
<reference evidence="2" key="2">
    <citation type="journal article" date="2023" name="IMA Fungus">
        <title>Comparative genomic study of the Penicillium genus elucidates a diverse pangenome and 15 lateral gene transfer events.</title>
        <authorList>
            <person name="Petersen C."/>
            <person name="Sorensen T."/>
            <person name="Nielsen M.R."/>
            <person name="Sondergaard T.E."/>
            <person name="Sorensen J.L."/>
            <person name="Fitzpatrick D.A."/>
            <person name="Frisvad J.C."/>
            <person name="Nielsen K.L."/>
        </authorList>
    </citation>
    <scope>NUCLEOTIDE SEQUENCE</scope>
    <source>
        <strain evidence="2">IBT 16125</strain>
    </source>
</reference>
<feature type="non-terminal residue" evidence="2">
    <location>
        <position position="1"/>
    </location>
</feature>
<dbReference type="InterPro" id="IPR000073">
    <property type="entry name" value="AB_hydrolase_1"/>
</dbReference>
<evidence type="ECO:0000259" key="1">
    <source>
        <dbReference type="Pfam" id="PF12697"/>
    </source>
</evidence>
<proteinExistence type="predicted"/>
<comment type="caution">
    <text evidence="2">The sequence shown here is derived from an EMBL/GenBank/DDBJ whole genome shotgun (WGS) entry which is preliminary data.</text>
</comment>
<dbReference type="SUPFAM" id="SSF53474">
    <property type="entry name" value="alpha/beta-Hydrolases"/>
    <property type="match status" value="1"/>
</dbReference>
<dbReference type="GO" id="GO:0017000">
    <property type="term" value="P:antibiotic biosynthetic process"/>
    <property type="evidence" value="ECO:0007669"/>
    <property type="project" value="UniProtKB-ARBA"/>
</dbReference>
<dbReference type="GO" id="GO:0072330">
    <property type="term" value="P:monocarboxylic acid biosynthetic process"/>
    <property type="evidence" value="ECO:0007669"/>
    <property type="project" value="UniProtKB-ARBA"/>
</dbReference>
<reference evidence="2" key="1">
    <citation type="submission" date="2022-12" db="EMBL/GenBank/DDBJ databases">
        <authorList>
            <person name="Petersen C."/>
        </authorList>
    </citation>
    <scope>NUCLEOTIDE SEQUENCE</scope>
    <source>
        <strain evidence="2">IBT 16125</strain>
    </source>
</reference>
<dbReference type="Pfam" id="PF12697">
    <property type="entry name" value="Abhydrolase_6"/>
    <property type="match status" value="1"/>
</dbReference>
<evidence type="ECO:0000313" key="3">
    <source>
        <dbReference type="Proteomes" id="UP001213681"/>
    </source>
</evidence>
<dbReference type="InterPro" id="IPR052897">
    <property type="entry name" value="Sec-Metab_Biosynth_Hydrolase"/>
</dbReference>
<feature type="domain" description="AB hydrolase-1" evidence="1">
    <location>
        <begin position="6"/>
        <end position="180"/>
    </location>
</feature>
<dbReference type="EMBL" id="JAPVEA010000001">
    <property type="protein sequence ID" value="KAJ5464343.1"/>
    <property type="molecule type" value="Genomic_DNA"/>
</dbReference>
<dbReference type="PANTHER" id="PTHR37017">
    <property type="entry name" value="AB HYDROLASE-1 DOMAIN-CONTAINING PROTEIN-RELATED"/>
    <property type="match status" value="1"/>
</dbReference>
<dbReference type="PANTHER" id="PTHR37017:SF11">
    <property type="entry name" value="ESTERASE_LIPASE_THIOESTERASE DOMAIN-CONTAINING PROTEIN"/>
    <property type="match status" value="1"/>
</dbReference>
<keyword evidence="3" id="KW-1185">Reference proteome</keyword>
<dbReference type="Proteomes" id="UP001213681">
    <property type="component" value="Unassembled WGS sequence"/>
</dbReference>
<dbReference type="InterPro" id="IPR029058">
    <property type="entry name" value="AB_hydrolase_fold"/>
</dbReference>
<gene>
    <name evidence="2" type="ORF">N7458_000029</name>
</gene>
<evidence type="ECO:0000313" key="2">
    <source>
        <dbReference type="EMBL" id="KAJ5464343.1"/>
    </source>
</evidence>
<dbReference type="Gene3D" id="3.40.50.1820">
    <property type="entry name" value="alpha/beta hydrolase"/>
    <property type="match status" value="2"/>
</dbReference>